<keyword evidence="1" id="KW-0472">Membrane</keyword>
<gene>
    <name evidence="2" type="ORF">GCM10017771_48350</name>
</gene>
<evidence type="ECO:0000313" key="3">
    <source>
        <dbReference type="Proteomes" id="UP000603227"/>
    </source>
</evidence>
<keyword evidence="3" id="KW-1185">Reference proteome</keyword>
<dbReference type="EMBL" id="BNAT01000017">
    <property type="protein sequence ID" value="GHE31841.1"/>
    <property type="molecule type" value="Genomic_DNA"/>
</dbReference>
<name>A0A919DC69_9ACTN</name>
<reference evidence="2" key="1">
    <citation type="journal article" date="2014" name="Int. J. Syst. Evol. Microbiol.">
        <title>Complete genome sequence of Corynebacterium casei LMG S-19264T (=DSM 44701T), isolated from a smear-ripened cheese.</title>
        <authorList>
            <consortium name="US DOE Joint Genome Institute (JGI-PGF)"/>
            <person name="Walter F."/>
            <person name="Albersmeier A."/>
            <person name="Kalinowski J."/>
            <person name="Ruckert C."/>
        </authorList>
    </citation>
    <scope>NUCLEOTIDE SEQUENCE</scope>
    <source>
        <strain evidence="2">CGMCC 4.7403</strain>
    </source>
</reference>
<sequence length="60" mass="6583">MLLIEFLLVAIGIGLQYLVAWQFGPMGFIGLCLLGIGVRTRNATCILVGMLLLFVLFRPS</sequence>
<keyword evidence="1" id="KW-0812">Transmembrane</keyword>
<feature type="transmembrane region" description="Helical" evidence="1">
    <location>
        <begin position="43"/>
        <end position="59"/>
    </location>
</feature>
<proteinExistence type="predicted"/>
<accession>A0A919DC69</accession>
<organism evidence="2 3">
    <name type="scientific">Streptomyces capitiformicae</name>
    <dbReference type="NCBI Taxonomy" id="2014920"/>
    <lineage>
        <taxon>Bacteria</taxon>
        <taxon>Bacillati</taxon>
        <taxon>Actinomycetota</taxon>
        <taxon>Actinomycetes</taxon>
        <taxon>Kitasatosporales</taxon>
        <taxon>Streptomycetaceae</taxon>
        <taxon>Streptomyces</taxon>
    </lineage>
</organism>
<keyword evidence="1" id="KW-1133">Transmembrane helix</keyword>
<evidence type="ECO:0000313" key="2">
    <source>
        <dbReference type="EMBL" id="GHE31841.1"/>
    </source>
</evidence>
<protein>
    <submittedName>
        <fullName evidence="2">Uncharacterized protein</fullName>
    </submittedName>
</protein>
<feature type="transmembrane region" description="Helical" evidence="1">
    <location>
        <begin position="6"/>
        <end position="36"/>
    </location>
</feature>
<dbReference type="Proteomes" id="UP000603227">
    <property type="component" value="Unassembled WGS sequence"/>
</dbReference>
<evidence type="ECO:0000256" key="1">
    <source>
        <dbReference type="SAM" id="Phobius"/>
    </source>
</evidence>
<dbReference type="AlphaFoldDB" id="A0A919DC69"/>
<comment type="caution">
    <text evidence="2">The sequence shown here is derived from an EMBL/GenBank/DDBJ whole genome shotgun (WGS) entry which is preliminary data.</text>
</comment>
<reference evidence="2" key="2">
    <citation type="submission" date="2020-09" db="EMBL/GenBank/DDBJ databases">
        <authorList>
            <person name="Sun Q."/>
            <person name="Zhou Y."/>
        </authorList>
    </citation>
    <scope>NUCLEOTIDE SEQUENCE</scope>
    <source>
        <strain evidence="2">CGMCC 4.7403</strain>
    </source>
</reference>
<dbReference type="RefSeq" id="WP_189784533.1">
    <property type="nucleotide sequence ID" value="NZ_BNAT01000017.1"/>
</dbReference>